<evidence type="ECO:0008006" key="3">
    <source>
        <dbReference type="Google" id="ProtNLM"/>
    </source>
</evidence>
<sequence>MAPQQGLLRRVRQMQAKAVSRVMLRVAGNGLGRRVVQGLGRSRVVERVMVGYRRGFSSMAEAEACAARLGVGGHTHPDAIRQHLELGESMRPSDGPAVEHLRRLLPEIGRVADVGGSAGNLFYLYSGQVEFPEGLVWTVYDLPETVKVGRSLAFDRRVTGLEFCTDLFGPVEADLMLLSGSLHFLEALPPEIMGGWKRRPKYVLVNRSPVSEEGGVYGLQDQWTWMTAAKVLNRGDLVGGMGAAGYELVDEWGAAELRLMLPMRPQSSAAGYSGFLFRLR</sequence>
<dbReference type="eggNOG" id="ENOG5031GK0">
    <property type="taxonomic scope" value="Bacteria"/>
</dbReference>
<dbReference type="Proteomes" id="UP000000343">
    <property type="component" value="Chromosome"/>
</dbReference>
<keyword evidence="2" id="KW-1185">Reference proteome</keyword>
<organism evidence="2">
    <name type="scientific">Granulicella tundricola (strain ATCC BAA-1859 / DSM 23138 / MP5ACTX9)</name>
    <dbReference type="NCBI Taxonomy" id="1198114"/>
    <lineage>
        <taxon>Bacteria</taxon>
        <taxon>Pseudomonadati</taxon>
        <taxon>Acidobacteriota</taxon>
        <taxon>Terriglobia</taxon>
        <taxon>Terriglobales</taxon>
        <taxon>Acidobacteriaceae</taxon>
        <taxon>Granulicella</taxon>
    </lineage>
</organism>
<gene>
    <name evidence="1" type="ordered locus">AciX9_2473</name>
</gene>
<proteinExistence type="predicted"/>
<dbReference type="NCBIfam" id="TIGR04325">
    <property type="entry name" value="MTase_LIC12133"/>
    <property type="match status" value="1"/>
</dbReference>
<dbReference type="Gene3D" id="3.40.50.150">
    <property type="entry name" value="Vaccinia Virus protein VP39"/>
    <property type="match status" value="1"/>
</dbReference>
<dbReference type="PaxDb" id="1198114-AciX9_2473"/>
<evidence type="ECO:0000313" key="2">
    <source>
        <dbReference type="Proteomes" id="UP000000343"/>
    </source>
</evidence>
<name>E8X5F9_GRATM</name>
<dbReference type="InterPro" id="IPR029063">
    <property type="entry name" value="SAM-dependent_MTases_sf"/>
</dbReference>
<reference evidence="2" key="1">
    <citation type="submission" date="2011-01" db="EMBL/GenBank/DDBJ databases">
        <title>Complete sequence of chromosome of Acidobacterium sp. MP5ACTX9.</title>
        <authorList>
            <consortium name="US DOE Joint Genome Institute"/>
            <person name="Lucas S."/>
            <person name="Copeland A."/>
            <person name="Lapidus A."/>
            <person name="Cheng J.-F."/>
            <person name="Goodwin L."/>
            <person name="Pitluck S."/>
            <person name="Teshima H."/>
            <person name="Detter J.C."/>
            <person name="Han C."/>
            <person name="Tapia R."/>
            <person name="Land M."/>
            <person name="Hauser L."/>
            <person name="Kyrpides N."/>
            <person name="Ivanova N."/>
            <person name="Ovchinnikova G."/>
            <person name="Pagani I."/>
            <person name="Rawat S.R."/>
            <person name="Mannisto M."/>
            <person name="Haggblom M.M."/>
            <person name="Woyke T."/>
        </authorList>
    </citation>
    <scope>NUCLEOTIDE SEQUENCE [LARGE SCALE GENOMIC DNA]</scope>
    <source>
        <strain evidence="2">MP5ACTX9</strain>
    </source>
</reference>
<dbReference type="InterPro" id="IPR027612">
    <property type="entry name" value="Put_MTase_LIC12133"/>
</dbReference>
<dbReference type="HOGENOM" id="CLU_1022847_0_0_0"/>
<dbReference type="KEGG" id="acm:AciX9_2473"/>
<evidence type="ECO:0000313" key="1">
    <source>
        <dbReference type="EMBL" id="ADW69506.1"/>
    </source>
</evidence>
<protein>
    <recommendedName>
        <fullName evidence="3">Methyltransferase, TIGR04325 family</fullName>
    </recommendedName>
</protein>
<dbReference type="AlphaFoldDB" id="E8X5F9"/>
<dbReference type="OrthoDB" id="118271at2"/>
<accession>E8X5F9</accession>
<dbReference type="EMBL" id="CP002480">
    <property type="protein sequence ID" value="ADW69506.1"/>
    <property type="molecule type" value="Genomic_DNA"/>
</dbReference>
<dbReference type="RefSeq" id="WP_013580822.1">
    <property type="nucleotide sequence ID" value="NC_015064.1"/>
</dbReference>